<dbReference type="SUPFAM" id="SSF51556">
    <property type="entry name" value="Metallo-dependent hydrolases"/>
    <property type="match status" value="1"/>
</dbReference>
<keyword evidence="2" id="KW-1185">Reference proteome</keyword>
<dbReference type="Pfam" id="PF19799">
    <property type="entry name" value="DUF6282"/>
    <property type="match status" value="1"/>
</dbReference>
<dbReference type="InterPro" id="IPR046249">
    <property type="entry name" value="DUF6282"/>
</dbReference>
<sequence length="284" mass="31582">MDYSVEKDRIPELLEGVIDTHIHTNPDVRLRSINDIELAREALRVKAKAVVIKSHLVPTMDRAKIAEFVVPGIHVFGGIVLNSYVGGLNVAAVNNAIDMGAKIIWLPTADSFHERKLKGKSDGIVTVKNNKILPKLAQILEIIAKKDVILATGHLSFEENIVVVEAAKKIGVKKIIVNHPEWWSINMSIDEQKELSQYGVFFERCYATRPPGEKYKKNFEKNLDAINKVGYESTILATDGGQVENPAWSEALAESIGFMLDHGIPKNVVDKMTKEYSAKLLGLF</sequence>
<proteinExistence type="predicted"/>
<organism evidence="1 2">
    <name type="scientific">Pectinatus cerevisiiphilus</name>
    <dbReference type="NCBI Taxonomy" id="86956"/>
    <lineage>
        <taxon>Bacteria</taxon>
        <taxon>Bacillati</taxon>
        <taxon>Bacillota</taxon>
        <taxon>Negativicutes</taxon>
        <taxon>Selenomonadales</taxon>
        <taxon>Selenomonadaceae</taxon>
        <taxon>Pectinatus</taxon>
    </lineage>
</organism>
<evidence type="ECO:0000313" key="2">
    <source>
        <dbReference type="Proteomes" id="UP000295188"/>
    </source>
</evidence>
<evidence type="ECO:0000313" key="1">
    <source>
        <dbReference type="EMBL" id="TCS81430.1"/>
    </source>
</evidence>
<dbReference type="InterPro" id="IPR032466">
    <property type="entry name" value="Metal_Hydrolase"/>
</dbReference>
<protein>
    <recommendedName>
        <fullName evidence="3">Cytosolic protein</fullName>
    </recommendedName>
</protein>
<dbReference type="AlphaFoldDB" id="A0A4R3KE99"/>
<dbReference type="EMBL" id="SMAA01000002">
    <property type="protein sequence ID" value="TCS81430.1"/>
    <property type="molecule type" value="Genomic_DNA"/>
</dbReference>
<gene>
    <name evidence="1" type="ORF">EDC37_102133</name>
</gene>
<dbReference type="Proteomes" id="UP000295188">
    <property type="component" value="Unassembled WGS sequence"/>
</dbReference>
<dbReference type="OrthoDB" id="9802809at2"/>
<name>A0A4R3KE99_9FIRM</name>
<reference evidence="1 2" key="1">
    <citation type="submission" date="2019-03" db="EMBL/GenBank/DDBJ databases">
        <title>Genomic Encyclopedia of Type Strains, Phase IV (KMG-IV): sequencing the most valuable type-strain genomes for metagenomic binning, comparative biology and taxonomic classification.</title>
        <authorList>
            <person name="Goeker M."/>
        </authorList>
    </citation>
    <scope>NUCLEOTIDE SEQUENCE [LARGE SCALE GENOMIC DNA]</scope>
    <source>
        <strain evidence="1 2">DSM 20467</strain>
    </source>
</reference>
<accession>A0A4R3KE99</accession>
<comment type="caution">
    <text evidence="1">The sequence shown here is derived from an EMBL/GenBank/DDBJ whole genome shotgun (WGS) entry which is preliminary data.</text>
</comment>
<evidence type="ECO:0008006" key="3">
    <source>
        <dbReference type="Google" id="ProtNLM"/>
    </source>
</evidence>
<dbReference type="RefSeq" id="WP_132547310.1">
    <property type="nucleotide sequence ID" value="NZ_SMAA01000002.1"/>
</dbReference>